<evidence type="ECO:0000313" key="2">
    <source>
        <dbReference type="Proteomes" id="UP001597414"/>
    </source>
</evidence>
<keyword evidence="2" id="KW-1185">Reference proteome</keyword>
<dbReference type="Proteomes" id="UP001597414">
    <property type="component" value="Unassembled WGS sequence"/>
</dbReference>
<dbReference type="RefSeq" id="WP_380801092.1">
    <property type="nucleotide sequence ID" value="NZ_JBHUIV010000010.1"/>
</dbReference>
<sequence>MFKNHLLPVFFSLAFFACSSQGFENLTSIEPVKLTLEEANRLAALPLHCMQVEYPNKLNQTLENEAYLKGPKELHPAFYGCFDWHSSVHGHWMLVSLLRQFPDLVKKEEIKKKLLENISKENIEAEVAYFLSPQESSFERTYGWAWVLKLAEELHLWDDPFAKELESNLQPLTDLMIEKYLDFLPKLIYPIRVGEHSNIAFGLTFAYDYAKTLNHIALEETIRTRAIDWFQQDANCPMSWEPSGFDFLSPCFQELDIMRKVLPRDTFKDWVNQFLPDLASKDFTLEPGKVSDRTDGKLVHLDGLNFSRAWVLYGLAKDFPTEYGHLVENANEHILYSLPSIVDDNYEGTHWLGSFAVYALQQAP</sequence>
<dbReference type="InterPro" id="IPR021365">
    <property type="entry name" value="DUF2891"/>
</dbReference>
<accession>A0ABW5B4Z6</accession>
<name>A0ABW5B4Z6_9BACT</name>
<protein>
    <submittedName>
        <fullName evidence="1">DUF2891 domain-containing protein</fullName>
    </submittedName>
</protein>
<dbReference type="Pfam" id="PF11199">
    <property type="entry name" value="DUF2891"/>
    <property type="match status" value="1"/>
</dbReference>
<comment type="caution">
    <text evidence="1">The sequence shown here is derived from an EMBL/GenBank/DDBJ whole genome shotgun (WGS) entry which is preliminary data.</text>
</comment>
<dbReference type="PROSITE" id="PS51257">
    <property type="entry name" value="PROKAR_LIPOPROTEIN"/>
    <property type="match status" value="1"/>
</dbReference>
<gene>
    <name evidence="1" type="ORF">ACFSKV_06365</name>
</gene>
<reference evidence="2" key="1">
    <citation type="journal article" date="2019" name="Int. J. Syst. Evol. Microbiol.">
        <title>The Global Catalogue of Microorganisms (GCM) 10K type strain sequencing project: providing services to taxonomists for standard genome sequencing and annotation.</title>
        <authorList>
            <consortium name="The Broad Institute Genomics Platform"/>
            <consortium name="The Broad Institute Genome Sequencing Center for Infectious Disease"/>
            <person name="Wu L."/>
            <person name="Ma J."/>
        </authorList>
    </citation>
    <scope>NUCLEOTIDE SEQUENCE [LARGE SCALE GENOMIC DNA]</scope>
    <source>
        <strain evidence="2">KCTC 19812</strain>
    </source>
</reference>
<evidence type="ECO:0000313" key="1">
    <source>
        <dbReference type="EMBL" id="MFD2201182.1"/>
    </source>
</evidence>
<dbReference type="EMBL" id="JBHUIV010000010">
    <property type="protein sequence ID" value="MFD2201182.1"/>
    <property type="molecule type" value="Genomic_DNA"/>
</dbReference>
<proteinExistence type="predicted"/>
<organism evidence="1 2">
    <name type="scientific">Shivajiella indica</name>
    <dbReference type="NCBI Taxonomy" id="872115"/>
    <lineage>
        <taxon>Bacteria</taxon>
        <taxon>Pseudomonadati</taxon>
        <taxon>Bacteroidota</taxon>
        <taxon>Cytophagia</taxon>
        <taxon>Cytophagales</taxon>
        <taxon>Cyclobacteriaceae</taxon>
        <taxon>Shivajiella</taxon>
    </lineage>
</organism>